<organism evidence="6 7">
    <name type="scientific">Mammaliicoccus stepanovicii</name>
    <dbReference type="NCBI Taxonomy" id="643214"/>
    <lineage>
        <taxon>Bacteria</taxon>
        <taxon>Bacillati</taxon>
        <taxon>Bacillota</taxon>
        <taxon>Bacilli</taxon>
        <taxon>Bacillales</taxon>
        <taxon>Staphylococcaceae</taxon>
        <taxon>Mammaliicoccus</taxon>
    </lineage>
</organism>
<evidence type="ECO:0000313" key="7">
    <source>
        <dbReference type="Proteomes" id="UP000242084"/>
    </source>
</evidence>
<dbReference type="GO" id="GO:0006355">
    <property type="term" value="P:regulation of DNA-templated transcription"/>
    <property type="evidence" value="ECO:0007669"/>
    <property type="project" value="InterPro"/>
</dbReference>
<dbReference type="PANTHER" id="PTHR30185:SF18">
    <property type="entry name" value="TRANSCRIPTIONAL REGULATOR MTLR"/>
    <property type="match status" value="1"/>
</dbReference>
<dbReference type="PROSITE" id="PS51372">
    <property type="entry name" value="PRD_2"/>
    <property type="match status" value="1"/>
</dbReference>
<dbReference type="InterPro" id="IPR007737">
    <property type="entry name" value="Mga_HTH"/>
</dbReference>
<evidence type="ECO:0000256" key="1">
    <source>
        <dbReference type="ARBA" id="ARBA00022737"/>
    </source>
</evidence>
<dbReference type="KEGG" id="sste:SAMEA4384403_0126"/>
<gene>
    <name evidence="6" type="primary">srlM</name>
    <name evidence="6" type="ORF">SAMEA4384403_00126</name>
</gene>
<dbReference type="EMBL" id="LT906462">
    <property type="protein sequence ID" value="SNV54877.1"/>
    <property type="molecule type" value="Genomic_DNA"/>
</dbReference>
<dbReference type="SUPFAM" id="SSF63520">
    <property type="entry name" value="PTS-regulatory domain, PRD"/>
    <property type="match status" value="1"/>
</dbReference>
<keyword evidence="4" id="KW-0804">Transcription</keyword>
<dbReference type="PANTHER" id="PTHR30185">
    <property type="entry name" value="CRYPTIC BETA-GLUCOSIDE BGL OPERON ANTITERMINATOR"/>
    <property type="match status" value="1"/>
</dbReference>
<protein>
    <submittedName>
        <fullName evidence="6">Putative regulator of sorbitol operon</fullName>
    </submittedName>
</protein>
<sequence>MNTNEKQLWIVEKLKTKDISSEKLAFELNISEKTLSNYVSVINHYFQNTSKIVKNNNKYSLLIKDERYFDLLNQFIEDNKYDEKEQYERKKQLLYYLLIKDRTIDELSELMYLSTTSLNQVLKELRLETGSFHIDIIGKTSVGIRLEGTEFNIRRLLIEKYTDIYDSNQLTTETCEELKKIKQHLNLDNTSYNKVVTATKIVFARLKLGKYNSKFVEFESLIAKSTDFKEIDGIVAIMNKLYPNVNTDKEVLSIVMQLMGRRASLVDELINDTDENLIQQIIEHTIQDVDELYQIKLDESLFTKDIMLHIKHLMNRLLFNVNIDNVESFDIVKQFPFAYELSKILGENVYKAIGVRPSIDELGYIAIYFSVYLENLEKSLVNYKLIAIATDMGLSIHKFLSTNLKTLLGEEIQIDILKLQDVDEKRHDYDLIISTTHHDKQYDNVIHLDNVFNLQLLKFKIEQYLIFKDNRGMDVLQQNVLLGSMLENNFVYLTSNASYQDVIQEMVTGLPVSLDEQLIIQENLLIREDKKSTVYGEMAFPHTSYSGNKLMVKAGIITKHIEEEPHLKLVILLITPNESVNDAMLIKLYEEILSVASNKYLLSKLNSETSYESFINILKLEMEG</sequence>
<feature type="domain" description="PRD" evidence="5">
    <location>
        <begin position="273"/>
        <end position="379"/>
    </location>
</feature>
<evidence type="ECO:0000259" key="5">
    <source>
        <dbReference type="PROSITE" id="PS51372"/>
    </source>
</evidence>
<dbReference type="InterPro" id="IPR016152">
    <property type="entry name" value="PTrfase/Anion_transptr"/>
</dbReference>
<dbReference type="Gene3D" id="3.40.930.10">
    <property type="entry name" value="Mannitol-specific EII, Chain A"/>
    <property type="match status" value="1"/>
</dbReference>
<dbReference type="InterPro" id="IPR050661">
    <property type="entry name" value="BglG_antiterminators"/>
</dbReference>
<evidence type="ECO:0000256" key="4">
    <source>
        <dbReference type="ARBA" id="ARBA00023163"/>
    </source>
</evidence>
<keyword evidence="2" id="KW-0805">Transcription regulation</keyword>
<dbReference type="Gene3D" id="1.10.1790.10">
    <property type="entry name" value="PRD domain"/>
    <property type="match status" value="1"/>
</dbReference>
<keyword evidence="3" id="KW-0010">Activator</keyword>
<dbReference type="SUPFAM" id="SSF55804">
    <property type="entry name" value="Phoshotransferase/anion transport protein"/>
    <property type="match status" value="1"/>
</dbReference>
<keyword evidence="7" id="KW-1185">Reference proteome</keyword>
<dbReference type="InterPro" id="IPR011608">
    <property type="entry name" value="PRD"/>
</dbReference>
<dbReference type="Pfam" id="PF05043">
    <property type="entry name" value="Mga"/>
    <property type="match status" value="1"/>
</dbReference>
<reference evidence="6 7" key="1">
    <citation type="submission" date="2017-06" db="EMBL/GenBank/DDBJ databases">
        <authorList>
            <consortium name="Pathogen Informatics"/>
        </authorList>
    </citation>
    <scope>NUCLEOTIDE SEQUENCE [LARGE SCALE GENOMIC DNA]</scope>
    <source>
        <strain evidence="6 7">NCTC13839</strain>
    </source>
</reference>
<dbReference type="AlphaFoldDB" id="A0A239Y7P0"/>
<dbReference type="Pfam" id="PF00874">
    <property type="entry name" value="PRD"/>
    <property type="match status" value="1"/>
</dbReference>
<dbReference type="Proteomes" id="UP000242084">
    <property type="component" value="Chromosome 1"/>
</dbReference>
<evidence type="ECO:0000313" key="6">
    <source>
        <dbReference type="EMBL" id="SNV54877.1"/>
    </source>
</evidence>
<accession>A0A239Y7P0</accession>
<evidence type="ECO:0000256" key="3">
    <source>
        <dbReference type="ARBA" id="ARBA00023159"/>
    </source>
</evidence>
<proteinExistence type="predicted"/>
<dbReference type="OrthoDB" id="3710983at2"/>
<dbReference type="InterPro" id="IPR036634">
    <property type="entry name" value="PRD_sf"/>
</dbReference>
<evidence type="ECO:0000256" key="2">
    <source>
        <dbReference type="ARBA" id="ARBA00023015"/>
    </source>
</evidence>
<name>A0A239Y7P0_9STAP</name>
<dbReference type="RefSeq" id="WP_095085334.1">
    <property type="nucleotide sequence ID" value="NZ_BMDM01000011.1"/>
</dbReference>
<keyword evidence="1" id="KW-0677">Repeat</keyword>